<dbReference type="EMBL" id="FUEG01000002">
    <property type="protein sequence ID" value="SJK99869.1"/>
    <property type="molecule type" value="Genomic_DNA"/>
</dbReference>
<feature type="compositionally biased region" description="Basic residues" evidence="1">
    <location>
        <begin position="185"/>
        <end position="201"/>
    </location>
</feature>
<evidence type="ECO:0000313" key="2">
    <source>
        <dbReference type="EMBL" id="SJK99869.1"/>
    </source>
</evidence>
<evidence type="ECO:0000313" key="3">
    <source>
        <dbReference type="Proteomes" id="UP000219338"/>
    </source>
</evidence>
<evidence type="ECO:0000256" key="1">
    <source>
        <dbReference type="SAM" id="MobiDB-lite"/>
    </source>
</evidence>
<sequence length="201" mass="22537">MSLQSNETMQELGISSFTYFQLHLCILRRILLSSDQCALNKDAPLNTGPSNAPTDMYSLSDYISITDIWIIVEALSRHSHHQKRTSKLLASLTAEQQDEDSNIIQNPTQLQKQCSQKAKGKAKAVDDGIGSNDKVDDAYLDSDSDSEDKEKDDKEEDDIPNEELANMLPSKTIPLGVRPTDHQLHKSSKCQPKKKQHVSER</sequence>
<gene>
    <name evidence="2" type="ORF">ARMOST_03180</name>
</gene>
<keyword evidence="3" id="KW-1185">Reference proteome</keyword>
<dbReference type="OMA" id="KQCSQKA"/>
<dbReference type="AlphaFoldDB" id="A0A284QTU6"/>
<accession>A0A284QTU6</accession>
<proteinExistence type="predicted"/>
<organism evidence="2 3">
    <name type="scientific">Armillaria ostoyae</name>
    <name type="common">Armillaria root rot fungus</name>
    <dbReference type="NCBI Taxonomy" id="47428"/>
    <lineage>
        <taxon>Eukaryota</taxon>
        <taxon>Fungi</taxon>
        <taxon>Dikarya</taxon>
        <taxon>Basidiomycota</taxon>
        <taxon>Agaricomycotina</taxon>
        <taxon>Agaricomycetes</taxon>
        <taxon>Agaricomycetidae</taxon>
        <taxon>Agaricales</taxon>
        <taxon>Marasmiineae</taxon>
        <taxon>Physalacriaceae</taxon>
        <taxon>Armillaria</taxon>
    </lineage>
</organism>
<protein>
    <submittedName>
        <fullName evidence="2">Uncharacterized protein</fullName>
    </submittedName>
</protein>
<reference evidence="3" key="1">
    <citation type="journal article" date="2017" name="Nat. Ecol. Evol.">
        <title>Genome expansion and lineage-specific genetic innovations in the forest pathogenic fungi Armillaria.</title>
        <authorList>
            <person name="Sipos G."/>
            <person name="Prasanna A.N."/>
            <person name="Walter M.C."/>
            <person name="O'Connor E."/>
            <person name="Balint B."/>
            <person name="Krizsan K."/>
            <person name="Kiss B."/>
            <person name="Hess J."/>
            <person name="Varga T."/>
            <person name="Slot J."/>
            <person name="Riley R."/>
            <person name="Boka B."/>
            <person name="Rigling D."/>
            <person name="Barry K."/>
            <person name="Lee J."/>
            <person name="Mihaltcheva S."/>
            <person name="LaButti K."/>
            <person name="Lipzen A."/>
            <person name="Waldron R."/>
            <person name="Moloney N.M."/>
            <person name="Sperisen C."/>
            <person name="Kredics L."/>
            <person name="Vagvoelgyi C."/>
            <person name="Patrignani A."/>
            <person name="Fitzpatrick D."/>
            <person name="Nagy I."/>
            <person name="Doyle S."/>
            <person name="Anderson J.B."/>
            <person name="Grigoriev I.V."/>
            <person name="Gueldener U."/>
            <person name="Muensterkoetter M."/>
            <person name="Nagy L.G."/>
        </authorList>
    </citation>
    <scope>NUCLEOTIDE SEQUENCE [LARGE SCALE GENOMIC DNA]</scope>
    <source>
        <strain evidence="3">C18/9</strain>
    </source>
</reference>
<dbReference type="Proteomes" id="UP000219338">
    <property type="component" value="Unassembled WGS sequence"/>
</dbReference>
<name>A0A284QTU6_ARMOS</name>
<feature type="compositionally biased region" description="Acidic residues" evidence="1">
    <location>
        <begin position="138"/>
        <end position="147"/>
    </location>
</feature>
<feature type="region of interest" description="Disordered" evidence="1">
    <location>
        <begin position="122"/>
        <end position="201"/>
    </location>
</feature>